<keyword evidence="1" id="KW-0472">Membrane</keyword>
<sequence length="93" mass="9747">MHVVLTGIAVWLIPLLSMRSAACDQQCDFATADAAILAARVALLAILVVTIATLGPRWKKWASSWPIVLIGLVVTIVAVIAAHQVLVAALPAP</sequence>
<keyword evidence="1" id="KW-0812">Transmembrane</keyword>
<dbReference type="EMBL" id="CP119321">
    <property type="protein sequence ID" value="WEK12974.1"/>
    <property type="molecule type" value="Genomic_DNA"/>
</dbReference>
<protein>
    <submittedName>
        <fullName evidence="2">Uncharacterized protein</fullName>
    </submittedName>
</protein>
<accession>A0AAJ5W0X4</accession>
<evidence type="ECO:0000313" key="2">
    <source>
        <dbReference type="EMBL" id="WEK12974.1"/>
    </source>
</evidence>
<keyword evidence="1" id="KW-1133">Transmembrane helix</keyword>
<reference evidence="2" key="1">
    <citation type="submission" date="2023-03" db="EMBL/GenBank/DDBJ databases">
        <title>Andean soil-derived lignocellulolytic bacterial consortium as a source of novel taxa and putative plastic-active enzymes.</title>
        <authorList>
            <person name="Diaz-Garcia L."/>
            <person name="Chuvochina M."/>
            <person name="Feuerriegel G."/>
            <person name="Bunk B."/>
            <person name="Sproer C."/>
            <person name="Streit W.R."/>
            <person name="Rodriguez L.M."/>
            <person name="Overmann J."/>
            <person name="Jimenez D.J."/>
        </authorList>
    </citation>
    <scope>NUCLEOTIDE SEQUENCE</scope>
    <source>
        <strain evidence="2">MAG 4610</strain>
    </source>
</reference>
<dbReference type="AlphaFoldDB" id="A0AAJ5W0X4"/>
<evidence type="ECO:0000256" key="1">
    <source>
        <dbReference type="SAM" id="Phobius"/>
    </source>
</evidence>
<dbReference type="Proteomes" id="UP001213972">
    <property type="component" value="Chromosome"/>
</dbReference>
<feature type="transmembrane region" description="Helical" evidence="1">
    <location>
        <begin position="34"/>
        <end position="55"/>
    </location>
</feature>
<proteinExistence type="predicted"/>
<gene>
    <name evidence="2" type="ORF">P0Y48_10945</name>
</gene>
<name>A0AAJ5W0X4_9MICO</name>
<evidence type="ECO:0000313" key="3">
    <source>
        <dbReference type="Proteomes" id="UP001213972"/>
    </source>
</evidence>
<feature type="transmembrane region" description="Helical" evidence="1">
    <location>
        <begin position="67"/>
        <end position="90"/>
    </location>
</feature>
<organism evidence="2 3">
    <name type="scientific">Candidatus Microbacterium phytovorans</name>
    <dbReference type="NCBI Taxonomy" id="3121374"/>
    <lineage>
        <taxon>Bacteria</taxon>
        <taxon>Bacillati</taxon>
        <taxon>Actinomycetota</taxon>
        <taxon>Actinomycetes</taxon>
        <taxon>Micrococcales</taxon>
        <taxon>Microbacteriaceae</taxon>
        <taxon>Microbacterium</taxon>
    </lineage>
</organism>